<dbReference type="EMBL" id="QOVM01000003">
    <property type="protein sequence ID" value="RXG22423.1"/>
    <property type="molecule type" value="Genomic_DNA"/>
</dbReference>
<evidence type="ECO:0000313" key="4">
    <source>
        <dbReference type="Proteomes" id="UP000289238"/>
    </source>
</evidence>
<dbReference type="SUPFAM" id="SSF51735">
    <property type="entry name" value="NAD(P)-binding Rossmann-fold domains"/>
    <property type="match status" value="1"/>
</dbReference>
<dbReference type="GO" id="GO:0016491">
    <property type="term" value="F:oxidoreductase activity"/>
    <property type="evidence" value="ECO:0007669"/>
    <property type="project" value="UniProtKB-KW"/>
</dbReference>
<dbReference type="InterPro" id="IPR051122">
    <property type="entry name" value="SDR_DHRS6-like"/>
</dbReference>
<comment type="caution">
    <text evidence="3">The sequence shown here is derived from an EMBL/GenBank/DDBJ whole genome shotgun (WGS) entry which is preliminary data.</text>
</comment>
<dbReference type="InterPro" id="IPR036291">
    <property type="entry name" value="NAD(P)-bd_dom_sf"/>
</dbReference>
<keyword evidence="4" id="KW-1185">Reference proteome</keyword>
<dbReference type="CDD" id="cd05233">
    <property type="entry name" value="SDR_c"/>
    <property type="match status" value="1"/>
</dbReference>
<evidence type="ECO:0000256" key="1">
    <source>
        <dbReference type="ARBA" id="ARBA00006484"/>
    </source>
</evidence>
<evidence type="ECO:0000313" key="3">
    <source>
        <dbReference type="EMBL" id="RXG22423.1"/>
    </source>
</evidence>
<dbReference type="Gene3D" id="3.40.50.720">
    <property type="entry name" value="NAD(P)-binding Rossmann-like Domain"/>
    <property type="match status" value="1"/>
</dbReference>
<evidence type="ECO:0000256" key="2">
    <source>
        <dbReference type="ARBA" id="ARBA00023002"/>
    </source>
</evidence>
<dbReference type="PANTHER" id="PTHR43477:SF1">
    <property type="entry name" value="DIHYDROANTICAPSIN 7-DEHYDROGENASE"/>
    <property type="match status" value="1"/>
</dbReference>
<dbReference type="PRINTS" id="PR00081">
    <property type="entry name" value="GDHRDH"/>
</dbReference>
<reference evidence="3 4" key="1">
    <citation type="submission" date="2018-07" db="EMBL/GenBank/DDBJ databases">
        <title>Leeuwenhoekiella genomics.</title>
        <authorList>
            <person name="Tahon G."/>
            <person name="Willems A."/>
        </authorList>
    </citation>
    <scope>NUCLEOTIDE SEQUENCE [LARGE SCALE GENOMIC DNA]</scope>
    <source>
        <strain evidence="3 4">LMG 22550</strain>
    </source>
</reference>
<dbReference type="InterPro" id="IPR002347">
    <property type="entry name" value="SDR_fam"/>
</dbReference>
<organism evidence="3 4">
    <name type="scientific">Leeuwenhoekiella aequorea</name>
    <dbReference type="NCBI Taxonomy" id="283736"/>
    <lineage>
        <taxon>Bacteria</taxon>
        <taxon>Pseudomonadati</taxon>
        <taxon>Bacteroidota</taxon>
        <taxon>Flavobacteriia</taxon>
        <taxon>Flavobacteriales</taxon>
        <taxon>Flavobacteriaceae</taxon>
        <taxon>Leeuwenhoekiella</taxon>
    </lineage>
</organism>
<gene>
    <name evidence="3" type="ORF">DSM00_1517</name>
</gene>
<dbReference type="OrthoDB" id="9803333at2"/>
<keyword evidence="2" id="KW-0560">Oxidoreductase</keyword>
<dbReference type="Pfam" id="PF13561">
    <property type="entry name" value="adh_short_C2"/>
    <property type="match status" value="1"/>
</dbReference>
<proteinExistence type="inferred from homology"/>
<accession>A0A4Q0P6W3</accession>
<dbReference type="PANTHER" id="PTHR43477">
    <property type="entry name" value="DIHYDROANTICAPSIN 7-DEHYDROGENASE"/>
    <property type="match status" value="1"/>
</dbReference>
<dbReference type="Proteomes" id="UP000289238">
    <property type="component" value="Unassembled WGS sequence"/>
</dbReference>
<name>A0A4Q0P6W3_9FLAO</name>
<dbReference type="AlphaFoldDB" id="A0A4Q0P6W3"/>
<protein>
    <submittedName>
        <fullName evidence="3">NAD(P)-dependent dehydrogenase (Short-subunit alcohol dehydrogenase family)</fullName>
    </submittedName>
</protein>
<comment type="similarity">
    <text evidence="1">Belongs to the short-chain dehydrogenases/reductases (SDR) family.</text>
</comment>
<sequence>MKKNVLLIGGSHGIGKALIDLVHDEYNIYVASRSGEDLNTAEITHIQYDVLDGDLDTTNLPDQLDGFIYCPGNINLKPFKMLSADTYEDDMNLNFFGLVKSLKAVTDRLKKSEQASLIFFSTVAVKVGMPFHTSVAASKGAIEGFAKALAAEYAPSFRVNVIAPSLTDTPLAEKLLANDKKREMMDARHPLKRVGQPNDIAKVAVFLLSDDSSWVTGQVLGIDGGMSTLNVN</sequence>
<dbReference type="RefSeq" id="WP_128757421.1">
    <property type="nucleotide sequence ID" value="NZ_QOVM01000003.1"/>
</dbReference>